<evidence type="ECO:0000256" key="1">
    <source>
        <dbReference type="SAM" id="SignalP"/>
    </source>
</evidence>
<sequence>MSQMQIIRLCSFLGYIIVLAQAFVKSATEEEYDIAPGTAEPQDDNPFERNQAIEFSWDNFAMQASLGMVTPKNSLQKRGGTFGPAIVIPSCLGCAGKAADESTLCGLIENLFPGLLDTGNLERRATEDREQNADQCRLIGEAIPVWESWSYPPAGQLKVRRGWNFGFYDNDWRTQQRCKYWGLVRTDTAQRLNGRNRLYASEHILELNSIVLFFNEFALHGGPVQCKAINQMLFSGQSQDVWPIYRVMGLFPHAGNIPGWPDIKDTYLSEMPLLESHMNTVKMHMWQRITLNAEVDFTNVTRNGADHMEALREIALIWQYLNVKRVADSLINQWKRISDVFHELEQNTRPLATTGLTAAWTDWMVYQLNQMSTNTESYVQDALNKIAANEQRFPSDEFTSIIDDQRNNGLLRQSQMKFFRINEIRR</sequence>
<dbReference type="AlphaFoldDB" id="A0AAV9UG54"/>
<keyword evidence="3" id="KW-1185">Reference proteome</keyword>
<evidence type="ECO:0000313" key="2">
    <source>
        <dbReference type="EMBL" id="KAK6341161.1"/>
    </source>
</evidence>
<protein>
    <submittedName>
        <fullName evidence="2">Uncharacterized protein</fullName>
    </submittedName>
</protein>
<proteinExistence type="predicted"/>
<name>A0AAV9UG54_9PEZI</name>
<organism evidence="2 3">
    <name type="scientific">Orbilia brochopaga</name>
    <dbReference type="NCBI Taxonomy" id="3140254"/>
    <lineage>
        <taxon>Eukaryota</taxon>
        <taxon>Fungi</taxon>
        <taxon>Dikarya</taxon>
        <taxon>Ascomycota</taxon>
        <taxon>Pezizomycotina</taxon>
        <taxon>Orbiliomycetes</taxon>
        <taxon>Orbiliales</taxon>
        <taxon>Orbiliaceae</taxon>
        <taxon>Orbilia</taxon>
    </lineage>
</organism>
<evidence type="ECO:0000313" key="3">
    <source>
        <dbReference type="Proteomes" id="UP001375240"/>
    </source>
</evidence>
<feature type="signal peptide" evidence="1">
    <location>
        <begin position="1"/>
        <end position="22"/>
    </location>
</feature>
<feature type="chain" id="PRO_5043934065" evidence="1">
    <location>
        <begin position="23"/>
        <end position="426"/>
    </location>
</feature>
<dbReference type="EMBL" id="JAVHNQ010000007">
    <property type="protein sequence ID" value="KAK6341161.1"/>
    <property type="molecule type" value="Genomic_DNA"/>
</dbReference>
<reference evidence="2 3" key="1">
    <citation type="submission" date="2019-10" db="EMBL/GenBank/DDBJ databases">
        <authorList>
            <person name="Palmer J.M."/>
        </authorList>
    </citation>
    <scope>NUCLEOTIDE SEQUENCE [LARGE SCALE GENOMIC DNA]</scope>
    <source>
        <strain evidence="2 3">TWF696</strain>
    </source>
</reference>
<comment type="caution">
    <text evidence="2">The sequence shown here is derived from an EMBL/GenBank/DDBJ whole genome shotgun (WGS) entry which is preliminary data.</text>
</comment>
<dbReference type="Proteomes" id="UP001375240">
    <property type="component" value="Unassembled WGS sequence"/>
</dbReference>
<gene>
    <name evidence="2" type="ORF">TWF696_008247</name>
</gene>
<keyword evidence="1" id="KW-0732">Signal</keyword>
<accession>A0AAV9UG54</accession>